<reference evidence="1" key="1">
    <citation type="journal article" date="2022" name="Int. J. Mol. Sci.">
        <title>Draft Genome of Tanacetum Coccineum: Genomic Comparison of Closely Related Tanacetum-Family Plants.</title>
        <authorList>
            <person name="Yamashiro T."/>
            <person name="Shiraishi A."/>
            <person name="Nakayama K."/>
            <person name="Satake H."/>
        </authorList>
    </citation>
    <scope>NUCLEOTIDE SEQUENCE</scope>
</reference>
<evidence type="ECO:0000313" key="2">
    <source>
        <dbReference type="Proteomes" id="UP001151760"/>
    </source>
</evidence>
<sequence>MLHSIHSDDGNLTSANIKQALRQINIKMEMEIPGFRRVKFKAACSYSNDKYKDMMKAQVHVTKDFRYSDT</sequence>
<gene>
    <name evidence="1" type="ORF">Tco_1122073</name>
</gene>
<name>A0ABQ5J2H1_9ASTR</name>
<accession>A0ABQ5J2H1</accession>
<organism evidence="1 2">
    <name type="scientific">Tanacetum coccineum</name>
    <dbReference type="NCBI Taxonomy" id="301880"/>
    <lineage>
        <taxon>Eukaryota</taxon>
        <taxon>Viridiplantae</taxon>
        <taxon>Streptophyta</taxon>
        <taxon>Embryophyta</taxon>
        <taxon>Tracheophyta</taxon>
        <taxon>Spermatophyta</taxon>
        <taxon>Magnoliopsida</taxon>
        <taxon>eudicotyledons</taxon>
        <taxon>Gunneridae</taxon>
        <taxon>Pentapetalae</taxon>
        <taxon>asterids</taxon>
        <taxon>campanulids</taxon>
        <taxon>Asterales</taxon>
        <taxon>Asteraceae</taxon>
        <taxon>Asteroideae</taxon>
        <taxon>Anthemideae</taxon>
        <taxon>Anthemidinae</taxon>
        <taxon>Tanacetum</taxon>
    </lineage>
</organism>
<evidence type="ECO:0000313" key="1">
    <source>
        <dbReference type="EMBL" id="GJU05643.1"/>
    </source>
</evidence>
<dbReference type="Proteomes" id="UP001151760">
    <property type="component" value="Unassembled WGS sequence"/>
</dbReference>
<keyword evidence="2" id="KW-1185">Reference proteome</keyword>
<comment type="caution">
    <text evidence="1">The sequence shown here is derived from an EMBL/GenBank/DDBJ whole genome shotgun (WGS) entry which is preliminary data.</text>
</comment>
<dbReference type="EMBL" id="BQNB010021366">
    <property type="protein sequence ID" value="GJU05643.1"/>
    <property type="molecule type" value="Genomic_DNA"/>
</dbReference>
<protein>
    <submittedName>
        <fullName evidence="1">Uncharacterized protein</fullName>
    </submittedName>
</protein>
<proteinExistence type="predicted"/>
<reference evidence="1" key="2">
    <citation type="submission" date="2022-01" db="EMBL/GenBank/DDBJ databases">
        <authorList>
            <person name="Yamashiro T."/>
            <person name="Shiraishi A."/>
            <person name="Satake H."/>
            <person name="Nakayama K."/>
        </authorList>
    </citation>
    <scope>NUCLEOTIDE SEQUENCE</scope>
</reference>